<accession>A0A4R8H5P0</accession>
<keyword evidence="5" id="KW-0813">Transport</keyword>
<evidence type="ECO:0000256" key="1">
    <source>
        <dbReference type="ARBA" id="ARBA00004141"/>
    </source>
</evidence>
<feature type="transmembrane region" description="Helical" evidence="5">
    <location>
        <begin position="195"/>
        <end position="216"/>
    </location>
</feature>
<dbReference type="InterPro" id="IPR011864">
    <property type="entry name" value="Phosphate_PstC"/>
</dbReference>
<dbReference type="PANTHER" id="PTHR42727">
    <property type="entry name" value="PHOSPHATE TRANSPORT SYSTEM PERMEASE PROTEIN"/>
    <property type="match status" value="1"/>
</dbReference>
<dbReference type="Proteomes" id="UP000295832">
    <property type="component" value="Unassembled WGS sequence"/>
</dbReference>
<reference evidence="8 9" key="1">
    <citation type="submission" date="2019-03" db="EMBL/GenBank/DDBJ databases">
        <title>Subsurface microbial communities from deep shales in Ohio and West Virginia, USA.</title>
        <authorList>
            <person name="Wrighton K."/>
        </authorList>
    </citation>
    <scope>NUCLEOTIDE SEQUENCE [LARGE SCALE GENOMIC DNA]</scope>
    <source>
        <strain evidence="8 9">MSL 6dP</strain>
    </source>
</reference>
<dbReference type="InterPro" id="IPR000515">
    <property type="entry name" value="MetI-like"/>
</dbReference>
<comment type="similarity">
    <text evidence="6">Belongs to the binding-protein-dependent transport system permease family. CysTW subfamily.</text>
</comment>
<gene>
    <name evidence="8" type="ORF">C7959_10514</name>
</gene>
<dbReference type="GO" id="GO:0005886">
    <property type="term" value="C:plasma membrane"/>
    <property type="evidence" value="ECO:0007669"/>
    <property type="project" value="UniProtKB-SubCell"/>
</dbReference>
<dbReference type="Pfam" id="PF00528">
    <property type="entry name" value="BPD_transp_1"/>
    <property type="match status" value="1"/>
</dbReference>
<dbReference type="AlphaFoldDB" id="A0A4R8H5P0"/>
<dbReference type="PANTHER" id="PTHR42727:SF1">
    <property type="entry name" value="PHOSPHATE TRANSPORT SYSTEM PERMEASE"/>
    <property type="match status" value="1"/>
</dbReference>
<keyword evidence="6" id="KW-0592">Phosphate transport</keyword>
<organism evidence="8 9">
    <name type="scientific">Orenia marismortui</name>
    <dbReference type="NCBI Taxonomy" id="46469"/>
    <lineage>
        <taxon>Bacteria</taxon>
        <taxon>Bacillati</taxon>
        <taxon>Bacillota</taxon>
        <taxon>Clostridia</taxon>
        <taxon>Halanaerobiales</taxon>
        <taxon>Halobacteroidaceae</taxon>
        <taxon>Orenia</taxon>
    </lineage>
</organism>
<name>A0A4R8H5P0_9FIRM</name>
<dbReference type="NCBIfam" id="TIGR02138">
    <property type="entry name" value="phosphate_pstC"/>
    <property type="match status" value="1"/>
</dbReference>
<feature type="transmembrane region" description="Helical" evidence="5">
    <location>
        <begin position="69"/>
        <end position="97"/>
    </location>
</feature>
<sequence>MKRRSKFSKFREKFIENFFLLNGILVILILVGIFYLLLNESLPTFKEVSIVQFFTSTIWNPTGYHEQSYGIVSLIFSTIVVTVGSLLFAVPLGIACAAYLSEVAPPKVREVLKPTVEILAGIPSVVIGFLGIVLIGPMIAKVFGLPNGLNAINGSVLLGIMALPTIISISEDAINAVPEDYKKASVALGATEWQTLVKVTIPAALSGIIAAVMLGMGRAIGETMAVLMATGNAPAFPKSIFSSVRTMTATVGIELGEVAYNTTHYYSLFAIGLVLFIMTFLINLVSDLVLHKYEEAE</sequence>
<evidence type="ECO:0000313" key="8">
    <source>
        <dbReference type="EMBL" id="TDX52660.1"/>
    </source>
</evidence>
<dbReference type="STRING" id="926561.GCA_000379025_00293"/>
<comment type="subcellular location">
    <subcellularLocation>
        <location evidence="5">Cell membrane</location>
        <topology evidence="5">Multi-pass membrane protein</topology>
    </subcellularLocation>
    <subcellularLocation>
        <location evidence="1">Membrane</location>
        <topology evidence="1">Multi-pass membrane protein</topology>
    </subcellularLocation>
</comment>
<dbReference type="PROSITE" id="PS50928">
    <property type="entry name" value="ABC_TM1"/>
    <property type="match status" value="1"/>
</dbReference>
<dbReference type="RefSeq" id="WP_134115348.1">
    <property type="nucleotide sequence ID" value="NZ_SOEG01000005.1"/>
</dbReference>
<keyword evidence="6" id="KW-1003">Cell membrane</keyword>
<dbReference type="EMBL" id="SOEG01000005">
    <property type="protein sequence ID" value="TDX52660.1"/>
    <property type="molecule type" value="Genomic_DNA"/>
</dbReference>
<dbReference type="SUPFAM" id="SSF161098">
    <property type="entry name" value="MetI-like"/>
    <property type="match status" value="1"/>
</dbReference>
<comment type="caution">
    <text evidence="6">Lacks conserved residue(s) required for the propagation of feature annotation.</text>
</comment>
<feature type="domain" description="ABC transmembrane type-1" evidence="7">
    <location>
        <begin position="75"/>
        <end position="286"/>
    </location>
</feature>
<evidence type="ECO:0000256" key="3">
    <source>
        <dbReference type="ARBA" id="ARBA00022989"/>
    </source>
</evidence>
<comment type="function">
    <text evidence="6">Part of the binding-protein-dependent transport system for phosphate; probably responsible for the translocation of the substrate across the membrane.</text>
</comment>
<comment type="caution">
    <text evidence="8">The sequence shown here is derived from an EMBL/GenBank/DDBJ whole genome shotgun (WGS) entry which is preliminary data.</text>
</comment>
<dbReference type="GO" id="GO:0006817">
    <property type="term" value="P:phosphate ion transport"/>
    <property type="evidence" value="ECO:0007669"/>
    <property type="project" value="UniProtKB-KW"/>
</dbReference>
<evidence type="ECO:0000256" key="6">
    <source>
        <dbReference type="RuleBase" id="RU363054"/>
    </source>
</evidence>
<feature type="transmembrane region" description="Helical" evidence="5">
    <location>
        <begin position="265"/>
        <end position="285"/>
    </location>
</feature>
<keyword evidence="9" id="KW-1185">Reference proteome</keyword>
<evidence type="ECO:0000256" key="5">
    <source>
        <dbReference type="RuleBase" id="RU363032"/>
    </source>
</evidence>
<dbReference type="Gene3D" id="1.10.3720.10">
    <property type="entry name" value="MetI-like"/>
    <property type="match status" value="1"/>
</dbReference>
<dbReference type="InterPro" id="IPR035906">
    <property type="entry name" value="MetI-like_sf"/>
</dbReference>
<dbReference type="GO" id="GO:0005315">
    <property type="term" value="F:phosphate transmembrane transporter activity"/>
    <property type="evidence" value="ECO:0007669"/>
    <property type="project" value="InterPro"/>
</dbReference>
<feature type="transmembrane region" description="Helical" evidence="5">
    <location>
        <begin position="118"/>
        <end position="140"/>
    </location>
</feature>
<protein>
    <recommendedName>
        <fullName evidence="6">Phosphate transport system permease protein</fullName>
    </recommendedName>
</protein>
<keyword evidence="2 5" id="KW-0812">Transmembrane</keyword>
<feature type="transmembrane region" description="Helical" evidence="5">
    <location>
        <begin position="20"/>
        <end position="38"/>
    </location>
</feature>
<evidence type="ECO:0000313" key="9">
    <source>
        <dbReference type="Proteomes" id="UP000295832"/>
    </source>
</evidence>
<keyword evidence="3 5" id="KW-1133">Transmembrane helix</keyword>
<keyword evidence="4 5" id="KW-0472">Membrane</keyword>
<evidence type="ECO:0000256" key="2">
    <source>
        <dbReference type="ARBA" id="ARBA00022692"/>
    </source>
</evidence>
<proteinExistence type="inferred from homology"/>
<evidence type="ECO:0000259" key="7">
    <source>
        <dbReference type="PROSITE" id="PS50928"/>
    </source>
</evidence>
<evidence type="ECO:0000256" key="4">
    <source>
        <dbReference type="ARBA" id="ARBA00023136"/>
    </source>
</evidence>
<dbReference type="CDD" id="cd06261">
    <property type="entry name" value="TM_PBP2"/>
    <property type="match status" value="1"/>
</dbReference>